<dbReference type="EMBL" id="JBHRZF010000168">
    <property type="protein sequence ID" value="MFC3861975.1"/>
    <property type="molecule type" value="Genomic_DNA"/>
</dbReference>
<keyword evidence="3" id="KW-1185">Reference proteome</keyword>
<accession>A0ABV8A9B5</accession>
<feature type="chain" id="PRO_5047460264" evidence="1">
    <location>
        <begin position="21"/>
        <end position="362"/>
    </location>
</feature>
<reference evidence="3" key="1">
    <citation type="journal article" date="2019" name="Int. J. Syst. Evol. Microbiol.">
        <title>The Global Catalogue of Microorganisms (GCM) 10K type strain sequencing project: providing services to taxonomists for standard genome sequencing and annotation.</title>
        <authorList>
            <consortium name="The Broad Institute Genomics Platform"/>
            <consortium name="The Broad Institute Genome Sequencing Center for Infectious Disease"/>
            <person name="Wu L."/>
            <person name="Ma J."/>
        </authorList>
    </citation>
    <scope>NUCLEOTIDE SEQUENCE [LARGE SCALE GENOMIC DNA]</scope>
    <source>
        <strain evidence="3">CCTCC AB 2013263</strain>
    </source>
</reference>
<evidence type="ECO:0000313" key="2">
    <source>
        <dbReference type="EMBL" id="MFC3861975.1"/>
    </source>
</evidence>
<dbReference type="RefSeq" id="WP_380079399.1">
    <property type="nucleotide sequence ID" value="NZ_JBHRZF010000168.1"/>
</dbReference>
<dbReference type="PROSITE" id="PS51257">
    <property type="entry name" value="PROKAR_LIPOPROTEIN"/>
    <property type="match status" value="1"/>
</dbReference>
<gene>
    <name evidence="2" type="ORF">ACFOPQ_14495</name>
</gene>
<dbReference type="Proteomes" id="UP001595748">
    <property type="component" value="Unassembled WGS sequence"/>
</dbReference>
<organism evidence="2 3">
    <name type="scientific">Deinococcus antarcticus</name>
    <dbReference type="NCBI Taxonomy" id="1298767"/>
    <lineage>
        <taxon>Bacteria</taxon>
        <taxon>Thermotogati</taxon>
        <taxon>Deinococcota</taxon>
        <taxon>Deinococci</taxon>
        <taxon>Deinococcales</taxon>
        <taxon>Deinococcaceae</taxon>
        <taxon>Deinococcus</taxon>
    </lineage>
</organism>
<protein>
    <submittedName>
        <fullName evidence="2">Uncharacterized protein</fullName>
    </submittedName>
</protein>
<proteinExistence type="predicted"/>
<keyword evidence="1" id="KW-0732">Signal</keyword>
<name>A0ABV8A9B5_9DEIO</name>
<evidence type="ECO:0000256" key="1">
    <source>
        <dbReference type="SAM" id="SignalP"/>
    </source>
</evidence>
<feature type="signal peptide" evidence="1">
    <location>
        <begin position="1"/>
        <end position="20"/>
    </location>
</feature>
<comment type="caution">
    <text evidence="2">The sequence shown here is derived from an EMBL/GenBank/DDBJ whole genome shotgun (WGS) entry which is preliminary data.</text>
</comment>
<evidence type="ECO:0000313" key="3">
    <source>
        <dbReference type="Proteomes" id="UP001595748"/>
    </source>
</evidence>
<sequence>MKRSLTLPATFLVGAALLSACTGTEETPPSLRLIVLNDGGQSLGYASSSETGKTGLQGVITGLQGVNVEYLNSGRNFALVQRTGVENRDVNLALTSSFAGVPFDPVCFKQAAMSALRDRLLILQQCDNGPQQLALYRADGTLVWTALLPTNLVTVPGPDTPPTRLAVAPGDTAYVARAALGGGSEVIIATPRNTGDPVQDAQANVTYPVGTVSIRDLAPYGTSIYAATDSGVRPLLAGGQPASDTTPVQTAFGTQRYDRLWSGTSGSTSLLAAWRDNVQNASGGEYLRVWDGRRTDAVNVTYISELRDVTFAIDGKLYALTRTSLSSYDLVLGLSNSASWSPQTHVTGLTDARAVTWVVPGY</sequence>